<feature type="transmembrane region" description="Helical" evidence="1">
    <location>
        <begin position="33"/>
        <end position="50"/>
    </location>
</feature>
<keyword evidence="1" id="KW-1133">Transmembrane helix</keyword>
<dbReference type="EMBL" id="VSSQ01012774">
    <property type="protein sequence ID" value="MPM50012.1"/>
    <property type="molecule type" value="Genomic_DNA"/>
</dbReference>
<reference evidence="2" key="1">
    <citation type="submission" date="2019-08" db="EMBL/GenBank/DDBJ databases">
        <authorList>
            <person name="Kucharzyk K."/>
            <person name="Murdoch R.W."/>
            <person name="Higgins S."/>
            <person name="Loffler F."/>
        </authorList>
    </citation>
    <scope>NUCLEOTIDE SEQUENCE</scope>
</reference>
<dbReference type="Gene3D" id="1.20.120.1630">
    <property type="match status" value="1"/>
</dbReference>
<name>A0A645AA18_9ZZZZ</name>
<comment type="caution">
    <text evidence="2">The sequence shown here is derived from an EMBL/GenBank/DDBJ whole genome shotgun (WGS) entry which is preliminary data.</text>
</comment>
<keyword evidence="1" id="KW-0812">Transmembrane</keyword>
<dbReference type="PROSITE" id="PS50244">
    <property type="entry name" value="S5A_REDUCTASE"/>
    <property type="match status" value="1"/>
</dbReference>
<sequence length="267" mass="30433">MSFFQIYLAGAGIIFALMVSLWLVSLLLKNSSIVDIFWGLGFVLAGWLYFVLTPDGFLPRKLLLMAIASIWGLRLFLHILLRNWGTPEDFRYQKMRKEGGTNWWIISLLKVFLLQGTLMWLISSPLLAAQFYLKNPQLTVLDFFGVAIWLIGFFFESVGDLQLTAFRKNPANKGKLLNTGVWRYTRHPNYFGDAAQWWGFYLIALAAGGWWTVFSPVIMTLFLIKVSGVALLEKTLTSSKPGYAEYIASTSAFIPWFPRQSGSKEEK</sequence>
<accession>A0A645AA18</accession>
<evidence type="ECO:0008006" key="3">
    <source>
        <dbReference type="Google" id="ProtNLM"/>
    </source>
</evidence>
<feature type="transmembrane region" description="Helical" evidence="1">
    <location>
        <begin position="143"/>
        <end position="166"/>
    </location>
</feature>
<dbReference type="PANTHER" id="PTHR32251">
    <property type="entry name" value="3-OXO-5-ALPHA-STEROID 4-DEHYDROGENASE"/>
    <property type="match status" value="1"/>
</dbReference>
<gene>
    <name evidence="2" type="ORF">SDC9_96746</name>
</gene>
<dbReference type="AlphaFoldDB" id="A0A645AA18"/>
<feature type="transmembrane region" description="Helical" evidence="1">
    <location>
        <begin position="62"/>
        <end position="81"/>
    </location>
</feature>
<evidence type="ECO:0000313" key="2">
    <source>
        <dbReference type="EMBL" id="MPM50012.1"/>
    </source>
</evidence>
<feature type="transmembrane region" description="Helical" evidence="1">
    <location>
        <begin position="6"/>
        <end position="28"/>
    </location>
</feature>
<dbReference type="GO" id="GO:0016020">
    <property type="term" value="C:membrane"/>
    <property type="evidence" value="ECO:0007669"/>
    <property type="project" value="TreeGrafter"/>
</dbReference>
<organism evidence="2">
    <name type="scientific">bioreactor metagenome</name>
    <dbReference type="NCBI Taxonomy" id="1076179"/>
    <lineage>
        <taxon>unclassified sequences</taxon>
        <taxon>metagenomes</taxon>
        <taxon>ecological metagenomes</taxon>
    </lineage>
</organism>
<feature type="transmembrane region" description="Helical" evidence="1">
    <location>
        <begin position="102"/>
        <end position="123"/>
    </location>
</feature>
<protein>
    <recommendedName>
        <fullName evidence="3">Steroid 5-alpha reductase C-terminal domain-containing protein</fullName>
    </recommendedName>
</protein>
<proteinExistence type="predicted"/>
<evidence type="ECO:0000256" key="1">
    <source>
        <dbReference type="SAM" id="Phobius"/>
    </source>
</evidence>
<dbReference type="Pfam" id="PF06966">
    <property type="entry name" value="DUF1295"/>
    <property type="match status" value="1"/>
</dbReference>
<dbReference type="PANTHER" id="PTHR32251:SF17">
    <property type="entry name" value="STEROID 5-ALPHA REDUCTASE C-TERMINAL DOMAIN-CONTAINING PROTEIN"/>
    <property type="match status" value="1"/>
</dbReference>
<dbReference type="InterPro" id="IPR010721">
    <property type="entry name" value="UstE-like"/>
</dbReference>
<keyword evidence="1" id="KW-0472">Membrane</keyword>